<keyword evidence="3" id="KW-0813">Transport</keyword>
<dbReference type="PANTHER" id="PTHR34975">
    <property type="entry name" value="SPORE GERMINATION PROTEIN A2"/>
    <property type="match status" value="1"/>
</dbReference>
<gene>
    <name evidence="9" type="ORF">FZC76_03345</name>
</gene>
<keyword evidence="5 8" id="KW-0812">Transmembrane</keyword>
<dbReference type="InterPro" id="IPR004761">
    <property type="entry name" value="Spore_GerAB"/>
</dbReference>
<feature type="transmembrane region" description="Helical" evidence="8">
    <location>
        <begin position="271"/>
        <end position="292"/>
    </location>
</feature>
<feature type="transmembrane region" description="Helical" evidence="8">
    <location>
        <begin position="145"/>
        <end position="167"/>
    </location>
</feature>
<dbReference type="NCBIfam" id="TIGR00912">
    <property type="entry name" value="2A0309"/>
    <property type="match status" value="1"/>
</dbReference>
<comment type="similarity">
    <text evidence="2">Belongs to the amino acid-polyamine-organocation (APC) superfamily. Spore germination protein (SGP) (TC 2.A.3.9) family.</text>
</comment>
<keyword evidence="6 8" id="KW-1133">Transmembrane helix</keyword>
<keyword evidence="7 8" id="KW-0472">Membrane</keyword>
<comment type="subcellular location">
    <subcellularLocation>
        <location evidence="1">Membrane</location>
        <topology evidence="1">Multi-pass membrane protein</topology>
    </subcellularLocation>
</comment>
<evidence type="ECO:0000256" key="5">
    <source>
        <dbReference type="ARBA" id="ARBA00022692"/>
    </source>
</evidence>
<name>A0A5D4T8W1_9BACI</name>
<evidence type="ECO:0000313" key="10">
    <source>
        <dbReference type="Proteomes" id="UP000322524"/>
    </source>
</evidence>
<evidence type="ECO:0000256" key="1">
    <source>
        <dbReference type="ARBA" id="ARBA00004141"/>
    </source>
</evidence>
<feature type="transmembrane region" description="Helical" evidence="8">
    <location>
        <begin position="222"/>
        <end position="242"/>
    </location>
</feature>
<proteinExistence type="inferred from homology"/>
<dbReference type="Proteomes" id="UP000322524">
    <property type="component" value="Unassembled WGS sequence"/>
</dbReference>
<dbReference type="Pfam" id="PF03845">
    <property type="entry name" value="Spore_permease"/>
    <property type="match status" value="1"/>
</dbReference>
<evidence type="ECO:0000256" key="6">
    <source>
        <dbReference type="ARBA" id="ARBA00022989"/>
    </source>
</evidence>
<evidence type="ECO:0000256" key="2">
    <source>
        <dbReference type="ARBA" id="ARBA00007998"/>
    </source>
</evidence>
<feature type="transmembrane region" description="Helical" evidence="8">
    <location>
        <begin position="85"/>
        <end position="110"/>
    </location>
</feature>
<feature type="transmembrane region" description="Helical" evidence="8">
    <location>
        <begin position="45"/>
        <end position="64"/>
    </location>
</feature>
<feature type="transmembrane region" description="Helical" evidence="8">
    <location>
        <begin position="116"/>
        <end position="138"/>
    </location>
</feature>
<feature type="transmembrane region" description="Helical" evidence="8">
    <location>
        <begin position="334"/>
        <end position="359"/>
    </location>
</feature>
<reference evidence="9 10" key="1">
    <citation type="submission" date="2019-08" db="EMBL/GenBank/DDBJ databases">
        <title>Bacillus genomes from the desert of Cuatro Cienegas, Coahuila.</title>
        <authorList>
            <person name="Olmedo-Alvarez G."/>
        </authorList>
    </citation>
    <scope>NUCLEOTIDE SEQUENCE [LARGE SCALE GENOMIC DNA]</scope>
    <source>
        <strain evidence="9 10">CH28_1T</strain>
    </source>
</reference>
<protein>
    <submittedName>
        <fullName evidence="9">GerAB/ArcD/ProY family transporter</fullName>
    </submittedName>
</protein>
<evidence type="ECO:0000256" key="7">
    <source>
        <dbReference type="ARBA" id="ARBA00023136"/>
    </source>
</evidence>
<accession>A0A5D4T8W1</accession>
<comment type="caution">
    <text evidence="9">The sequence shown here is derived from an EMBL/GenBank/DDBJ whole genome shotgun (WGS) entry which is preliminary data.</text>
</comment>
<dbReference type="GO" id="GO:0009847">
    <property type="term" value="P:spore germination"/>
    <property type="evidence" value="ECO:0007669"/>
    <property type="project" value="InterPro"/>
</dbReference>
<dbReference type="EMBL" id="VTEV01000001">
    <property type="protein sequence ID" value="TYS70942.1"/>
    <property type="molecule type" value="Genomic_DNA"/>
</dbReference>
<dbReference type="Gene3D" id="1.20.1740.10">
    <property type="entry name" value="Amino acid/polyamine transporter I"/>
    <property type="match status" value="1"/>
</dbReference>
<evidence type="ECO:0000256" key="4">
    <source>
        <dbReference type="ARBA" id="ARBA00022544"/>
    </source>
</evidence>
<keyword evidence="4" id="KW-0309">Germination</keyword>
<evidence type="ECO:0000256" key="8">
    <source>
        <dbReference type="SAM" id="Phobius"/>
    </source>
</evidence>
<feature type="transmembrane region" description="Helical" evidence="8">
    <location>
        <begin position="193"/>
        <end position="210"/>
    </location>
</feature>
<sequence length="369" mass="42852">MTLQKVSKNFQVSPFLVFYLIHSTQFGVGALGYQRIIAMSAGYDAWIGIILFGFFTHIIIYMIYKICEKSDGDLASAHRIAFGKWIGNFLNLLFVVYFIMTVVTVLRTYIEVIQVWLFPDLSTWFFSLLFLILVFYIITGGFRVITGVAFLGVMLPAYLILTIVLPLEYANFRNLLPIFDHSFKDIFLSGKDMTLSMLGFETLLIFYPFISKPQQSKKWAHLGVFVTSFIYLIFALITFAYFSEDKLQKNIWATLSIWKIIELPFVERVEYIGIANWCLIILPNVCLFLWCASRLAKRMTKLKHRTSLIIITIVVFILMNQFEDRKLINDLNSYLGQVGFYMAYIYIPLLFLIITLVHWRKGKKEDAPS</sequence>
<dbReference type="STRING" id="79883.GCA_001636495_03400"/>
<dbReference type="RefSeq" id="WP_148986843.1">
    <property type="nucleotide sequence ID" value="NZ_VTEV01000001.1"/>
</dbReference>
<organism evidence="9 10">
    <name type="scientific">Sutcliffiella horikoshii</name>
    <dbReference type="NCBI Taxonomy" id="79883"/>
    <lineage>
        <taxon>Bacteria</taxon>
        <taxon>Bacillati</taxon>
        <taxon>Bacillota</taxon>
        <taxon>Bacilli</taxon>
        <taxon>Bacillales</taxon>
        <taxon>Bacillaceae</taxon>
        <taxon>Sutcliffiella</taxon>
    </lineage>
</organism>
<evidence type="ECO:0000313" key="9">
    <source>
        <dbReference type="EMBL" id="TYS70942.1"/>
    </source>
</evidence>
<feature type="transmembrane region" description="Helical" evidence="8">
    <location>
        <begin position="12"/>
        <end position="33"/>
    </location>
</feature>
<dbReference type="GO" id="GO:0016020">
    <property type="term" value="C:membrane"/>
    <property type="evidence" value="ECO:0007669"/>
    <property type="project" value="UniProtKB-SubCell"/>
</dbReference>
<dbReference type="AlphaFoldDB" id="A0A5D4T8W1"/>
<dbReference type="PANTHER" id="PTHR34975:SF2">
    <property type="entry name" value="SPORE GERMINATION PROTEIN A2"/>
    <property type="match status" value="1"/>
</dbReference>
<evidence type="ECO:0000256" key="3">
    <source>
        <dbReference type="ARBA" id="ARBA00022448"/>
    </source>
</evidence>
<dbReference type="OrthoDB" id="2380240at2"/>
<feature type="transmembrane region" description="Helical" evidence="8">
    <location>
        <begin position="304"/>
        <end position="322"/>
    </location>
</feature>